<sequence length="325" mass="35230">MKTNKYNLIFTCVLLSQFFVSCNEDNIDKVNAPIAFEAIGGYSNSDDIASADLVSKMSFENNLTDTKGAISNILGTNIAYATGAKGNAYNGSSTQERYFTGNASTAITGLNSFTFSFWMNTANTVDPAVAGQGKGAQGIFSIVRPTEFWGALNVFMENPDAAFPNRIRLKINLENGRAGVAWRSWGPIINIDNNINKWMHVVFSYDASKSTFSAYINGELAPNLGSFPYAPAAGVNGTTIFYADNPGSLSNSNNAPRYGDFQMAGINGKLVIGTHPFETTPALNNGTPQDWATSYAGFLDEFRIYKSALTPSDVRFLFKLESDGR</sequence>
<dbReference type="SUPFAM" id="SSF49899">
    <property type="entry name" value="Concanavalin A-like lectins/glucanases"/>
    <property type="match status" value="1"/>
</dbReference>
<proteinExistence type="predicted"/>
<accession>A0A1M5HPZ7</accession>
<dbReference type="AlphaFoldDB" id="A0A1M5HPZ7"/>
<dbReference type="Gene3D" id="2.60.120.200">
    <property type="match status" value="2"/>
</dbReference>
<dbReference type="GO" id="GO:0004553">
    <property type="term" value="F:hydrolase activity, hydrolyzing O-glycosyl compounds"/>
    <property type="evidence" value="ECO:0007669"/>
    <property type="project" value="UniProtKB-ARBA"/>
</dbReference>
<keyword evidence="1" id="KW-0430">Lectin</keyword>
<protein>
    <submittedName>
        <fullName evidence="1">Concanavalin A-like lectin/glucanases superfamily protein</fullName>
    </submittedName>
</protein>
<dbReference type="OrthoDB" id="9814380at2"/>
<dbReference type="GO" id="GO:0030246">
    <property type="term" value="F:carbohydrate binding"/>
    <property type="evidence" value="ECO:0007669"/>
    <property type="project" value="UniProtKB-KW"/>
</dbReference>
<dbReference type="STRING" id="229205.SAMN05444372_10371"/>
<gene>
    <name evidence="1" type="ORF">SAMN05444372_10371</name>
</gene>
<dbReference type="EMBL" id="FQWF01000003">
    <property type="protein sequence ID" value="SHG18041.1"/>
    <property type="molecule type" value="Genomic_DNA"/>
</dbReference>
<evidence type="ECO:0000313" key="1">
    <source>
        <dbReference type="EMBL" id="SHG18041.1"/>
    </source>
</evidence>
<evidence type="ECO:0000313" key="2">
    <source>
        <dbReference type="Proteomes" id="UP000184020"/>
    </source>
</evidence>
<dbReference type="RefSeq" id="WP_073017522.1">
    <property type="nucleotide sequence ID" value="NZ_FQWF01000003.1"/>
</dbReference>
<dbReference type="PROSITE" id="PS51257">
    <property type="entry name" value="PROKAR_LIPOPROTEIN"/>
    <property type="match status" value="1"/>
</dbReference>
<dbReference type="GO" id="GO:0005975">
    <property type="term" value="P:carbohydrate metabolic process"/>
    <property type="evidence" value="ECO:0007669"/>
    <property type="project" value="UniProtKB-ARBA"/>
</dbReference>
<reference evidence="2" key="1">
    <citation type="submission" date="2016-11" db="EMBL/GenBank/DDBJ databases">
        <authorList>
            <person name="Varghese N."/>
            <person name="Submissions S."/>
        </authorList>
    </citation>
    <scope>NUCLEOTIDE SEQUENCE [LARGE SCALE GENOMIC DNA]</scope>
    <source>
        <strain evidence="2">DSM 17659</strain>
    </source>
</reference>
<dbReference type="Pfam" id="PF13385">
    <property type="entry name" value="Laminin_G_3"/>
    <property type="match status" value="1"/>
</dbReference>
<organism evidence="1 2">
    <name type="scientific">Flavobacterium micromati</name>
    <dbReference type="NCBI Taxonomy" id="229205"/>
    <lineage>
        <taxon>Bacteria</taxon>
        <taxon>Pseudomonadati</taxon>
        <taxon>Bacteroidota</taxon>
        <taxon>Flavobacteriia</taxon>
        <taxon>Flavobacteriales</taxon>
        <taxon>Flavobacteriaceae</taxon>
        <taxon>Flavobacterium</taxon>
    </lineage>
</organism>
<name>A0A1M5HPZ7_9FLAO</name>
<dbReference type="Proteomes" id="UP000184020">
    <property type="component" value="Unassembled WGS sequence"/>
</dbReference>
<dbReference type="InterPro" id="IPR013320">
    <property type="entry name" value="ConA-like_dom_sf"/>
</dbReference>
<keyword evidence="2" id="KW-1185">Reference proteome</keyword>